<reference evidence="8" key="1">
    <citation type="submission" date="2021-02" db="EMBL/GenBank/DDBJ databases">
        <title>Genome sequence Cadophora malorum strain M34.</title>
        <authorList>
            <person name="Stefanovic E."/>
            <person name="Vu D."/>
            <person name="Scully C."/>
            <person name="Dijksterhuis J."/>
            <person name="Roader J."/>
            <person name="Houbraken J."/>
        </authorList>
    </citation>
    <scope>NUCLEOTIDE SEQUENCE</scope>
    <source>
        <strain evidence="8">M34</strain>
    </source>
</reference>
<dbReference type="Pfam" id="PF03443">
    <property type="entry name" value="AA9"/>
    <property type="match status" value="1"/>
</dbReference>
<name>A0A8H7T221_9HELO</name>
<evidence type="ECO:0000256" key="2">
    <source>
        <dbReference type="ARBA" id="ARBA00004613"/>
    </source>
</evidence>
<dbReference type="GO" id="GO:0030248">
    <property type="term" value="F:cellulose binding"/>
    <property type="evidence" value="ECO:0007669"/>
    <property type="project" value="UniProtKB-UniRule"/>
</dbReference>
<comment type="subcellular location">
    <subcellularLocation>
        <location evidence="2 6">Secreted</location>
    </subcellularLocation>
</comment>
<keyword evidence="9" id="KW-1185">Reference proteome</keyword>
<keyword evidence="3 6" id="KW-0964">Secreted</keyword>
<dbReference type="InterPro" id="IPR005103">
    <property type="entry name" value="AA9_LPMO"/>
</dbReference>
<dbReference type="GO" id="GO:0030245">
    <property type="term" value="P:cellulose catabolic process"/>
    <property type="evidence" value="ECO:0007669"/>
    <property type="project" value="UniProtKB-UniRule"/>
</dbReference>
<evidence type="ECO:0000259" key="7">
    <source>
        <dbReference type="Pfam" id="PF03443"/>
    </source>
</evidence>
<comment type="function">
    <text evidence="6">Lytic polysaccharide monooxygenase (LMPO) that depolymerizes crystalline and amorphous polysaccharides via the oxidation of scissile alpha- or beta-(1-4)-glycosidic bonds, yielding C1 and/or C4 oxidation products. Catalysis by LPMOs requires the reduction of the active-site copper from Cu(II) to Cu(I) by a reducing agent and H(2)O(2) or O(2) as a cosubstrate.</text>
</comment>
<keyword evidence="6" id="KW-0119">Carbohydrate metabolism</keyword>
<keyword evidence="5" id="KW-0325">Glycoprotein</keyword>
<keyword evidence="6" id="KW-0624">Polysaccharide degradation</keyword>
<feature type="non-terminal residue" evidence="8">
    <location>
        <position position="1"/>
    </location>
</feature>
<gene>
    <name evidence="8" type="ORF">IFR04_015838</name>
</gene>
<dbReference type="GO" id="GO:0005576">
    <property type="term" value="C:extracellular region"/>
    <property type="evidence" value="ECO:0007669"/>
    <property type="project" value="UniProtKB-SubCell"/>
</dbReference>
<evidence type="ECO:0000256" key="1">
    <source>
        <dbReference type="ARBA" id="ARBA00001973"/>
    </source>
</evidence>
<organism evidence="8 9">
    <name type="scientific">Cadophora malorum</name>
    <dbReference type="NCBI Taxonomy" id="108018"/>
    <lineage>
        <taxon>Eukaryota</taxon>
        <taxon>Fungi</taxon>
        <taxon>Dikarya</taxon>
        <taxon>Ascomycota</taxon>
        <taxon>Pezizomycotina</taxon>
        <taxon>Leotiomycetes</taxon>
        <taxon>Helotiales</taxon>
        <taxon>Ploettnerulaceae</taxon>
        <taxon>Cadophora</taxon>
    </lineage>
</organism>
<proteinExistence type="predicted"/>
<keyword evidence="4 6" id="KW-1015">Disulfide bond</keyword>
<accession>A0A8H7T221</accession>
<dbReference type="CDD" id="cd21175">
    <property type="entry name" value="LPMO_AA9"/>
    <property type="match status" value="1"/>
</dbReference>
<dbReference type="OrthoDB" id="4849160at2759"/>
<comment type="caution">
    <text evidence="8">The sequence shown here is derived from an EMBL/GenBank/DDBJ whole genome shotgun (WGS) entry which is preliminary data.</text>
</comment>
<dbReference type="PANTHER" id="PTHR33353">
    <property type="entry name" value="PUTATIVE (AFU_ORTHOLOGUE AFUA_1G12560)-RELATED"/>
    <property type="match status" value="1"/>
</dbReference>
<dbReference type="GO" id="GO:0008810">
    <property type="term" value="F:cellulase activity"/>
    <property type="evidence" value="ECO:0007669"/>
    <property type="project" value="UniProtKB-UniRule"/>
</dbReference>
<dbReference type="InterPro" id="IPR049892">
    <property type="entry name" value="AA9"/>
</dbReference>
<dbReference type="EC" id="1.14.99.56" evidence="6"/>
<sequence length="174" mass="19645">YHYWLHTVGPMTVMMTSCGSSCTTFNASEGKWFKIAERGLLTGTVREGMWAQREFSTWDGDGTDLWTEMIPRGLKRGEYLIRHEIVALHIANRPQFYPQCAHLVVRGDGEDEPGEEYLTRIPGLWSMDQPEINLDIYTQDIGNATTYKIPGPPVWTGKATAGVDRLSYGFKGPK</sequence>
<comment type="catalytic activity">
    <reaction evidence="6">
        <text>[(1-&gt;4)-beta-D-glucosyl]n+m + reduced acceptor + O2 = 4-dehydro-beta-D-glucosyl-[(1-&gt;4)-beta-D-glucosyl]n-1 + [(1-&gt;4)-beta-D-glucosyl]m + acceptor + H2O.</text>
        <dbReference type="EC" id="1.14.99.56"/>
    </reaction>
</comment>
<protein>
    <recommendedName>
        <fullName evidence="6">AA9 family lytic polysaccharide monooxygenase</fullName>
        <ecNumber evidence="6">1.14.99.56</ecNumber>
    </recommendedName>
    <alternativeName>
        <fullName evidence="6">Endo-beta-1,4-glucanase</fullName>
    </alternativeName>
    <alternativeName>
        <fullName evidence="6">Glycosyl hydrolase 61 family protein</fullName>
    </alternativeName>
</protein>
<feature type="domain" description="Auxiliary Activity family 9 catalytic" evidence="7">
    <location>
        <begin position="5"/>
        <end position="140"/>
    </location>
</feature>
<dbReference type="AlphaFoldDB" id="A0A8H7T221"/>
<keyword evidence="6" id="KW-0136">Cellulose degradation</keyword>
<evidence type="ECO:0000256" key="3">
    <source>
        <dbReference type="ARBA" id="ARBA00022525"/>
    </source>
</evidence>
<comment type="cofactor">
    <cofactor evidence="1">
        <name>Cu(2+)</name>
        <dbReference type="ChEBI" id="CHEBI:29036"/>
    </cofactor>
</comment>
<dbReference type="Gene3D" id="2.70.50.70">
    <property type="match status" value="1"/>
</dbReference>
<comment type="domain">
    <text evidence="6">Has a modular structure: an endo-beta-1,4-glucanase catalytic module at the N-terminus, a linker rich in serines and threonines, and a C-terminal carbohydrate-binding module (CBM).</text>
</comment>
<dbReference type="EMBL" id="JAFJYH010000535">
    <property type="protein sequence ID" value="KAG4411020.1"/>
    <property type="molecule type" value="Genomic_DNA"/>
</dbReference>
<evidence type="ECO:0000313" key="8">
    <source>
        <dbReference type="EMBL" id="KAG4411020.1"/>
    </source>
</evidence>
<evidence type="ECO:0000313" key="9">
    <source>
        <dbReference type="Proteomes" id="UP000664132"/>
    </source>
</evidence>
<dbReference type="Proteomes" id="UP000664132">
    <property type="component" value="Unassembled WGS sequence"/>
</dbReference>
<evidence type="ECO:0000256" key="5">
    <source>
        <dbReference type="ARBA" id="ARBA00023180"/>
    </source>
</evidence>
<evidence type="ECO:0000256" key="6">
    <source>
        <dbReference type="RuleBase" id="RU368122"/>
    </source>
</evidence>
<dbReference type="PANTHER" id="PTHR33353:SF19">
    <property type="entry name" value="GLYCOSYLHYDROLASE FAMILY 61-8 PROTEIN"/>
    <property type="match status" value="1"/>
</dbReference>
<evidence type="ECO:0000256" key="4">
    <source>
        <dbReference type="ARBA" id="ARBA00023157"/>
    </source>
</evidence>